<gene>
    <name evidence="1" type="ORF">CAL65_11195</name>
</gene>
<evidence type="ECO:0000313" key="1">
    <source>
        <dbReference type="EMBL" id="RFA36523.1"/>
    </source>
</evidence>
<reference evidence="2" key="1">
    <citation type="submission" date="2017-05" db="EMBL/GenBank/DDBJ databases">
        <authorList>
            <person name="Sharma S."/>
            <person name="Sidhu C."/>
            <person name="Pinnaka A.K."/>
        </authorList>
    </citation>
    <scope>NUCLEOTIDE SEQUENCE [LARGE SCALE GENOMIC DNA]</scope>
    <source>
        <strain evidence="2">AK93</strain>
    </source>
</reference>
<name>A0A3E0WWH1_9GAMM</name>
<dbReference type="EMBL" id="NFZW01000009">
    <property type="protein sequence ID" value="RFA36523.1"/>
    <property type="molecule type" value="Genomic_DNA"/>
</dbReference>
<protein>
    <submittedName>
        <fullName evidence="1">Uncharacterized protein</fullName>
    </submittedName>
</protein>
<dbReference type="Proteomes" id="UP000256763">
    <property type="component" value="Unassembled WGS sequence"/>
</dbReference>
<organism evidence="1 2">
    <name type="scientific">Alkalilimnicola ehrlichii</name>
    <dbReference type="NCBI Taxonomy" id="351052"/>
    <lineage>
        <taxon>Bacteria</taxon>
        <taxon>Pseudomonadati</taxon>
        <taxon>Pseudomonadota</taxon>
        <taxon>Gammaproteobacteria</taxon>
        <taxon>Chromatiales</taxon>
        <taxon>Ectothiorhodospiraceae</taxon>
        <taxon>Alkalilimnicola</taxon>
    </lineage>
</organism>
<comment type="caution">
    <text evidence="1">The sequence shown here is derived from an EMBL/GenBank/DDBJ whole genome shotgun (WGS) entry which is preliminary data.</text>
</comment>
<accession>A0A3E0WWH1</accession>
<sequence>MKYIAPEQLGLHLRLGRSLAQFIRIGQYFESKTFDWVTLTGTEDQARITLVRSRDEGAPWFCDVAAFTTVAEDDPSEELHFTGSLEECLVWLESELGGSRSRFLGPGMIDDVYSQYVAKRDEI</sequence>
<keyword evidence="2" id="KW-1185">Reference proteome</keyword>
<evidence type="ECO:0000313" key="2">
    <source>
        <dbReference type="Proteomes" id="UP000256763"/>
    </source>
</evidence>
<proteinExistence type="predicted"/>
<dbReference type="AlphaFoldDB" id="A0A3E0WWH1"/>